<feature type="compositionally biased region" description="Polar residues" evidence="1">
    <location>
        <begin position="181"/>
        <end position="198"/>
    </location>
</feature>
<evidence type="ECO:0000313" key="3">
    <source>
        <dbReference type="EMBL" id="MFD2027689.1"/>
    </source>
</evidence>
<evidence type="ECO:0008006" key="5">
    <source>
        <dbReference type="Google" id="ProtNLM"/>
    </source>
</evidence>
<dbReference type="EMBL" id="JBHUHF010000001">
    <property type="protein sequence ID" value="MFD2027689.1"/>
    <property type="molecule type" value="Genomic_DNA"/>
</dbReference>
<proteinExistence type="predicted"/>
<feature type="transmembrane region" description="Helical" evidence="2">
    <location>
        <begin position="63"/>
        <end position="81"/>
    </location>
</feature>
<dbReference type="RefSeq" id="WP_377199418.1">
    <property type="nucleotide sequence ID" value="NZ_JBHUHF010000001.1"/>
</dbReference>
<sequence>MNTHVATARSRPWSESVELLAETWRFFAQNYPVVLAFGALASIQRFLAVSGTAEWAGGPGGEAFTAVARIAFIAWLAWALLRDRRIEGSGAGARWSDWISRHRGTLLVSAGFLLVFLLVFKVVPDSMAGRVGGIDEATWMSWELAIKNVTVIPFTMVWMTVLLAARPLRREAAPEPPAERTSGTTDTSNGQSATTSTS</sequence>
<name>A0ABW4VB12_9MICO</name>
<comment type="caution">
    <text evidence="3">The sequence shown here is derived from an EMBL/GenBank/DDBJ whole genome shotgun (WGS) entry which is preliminary data.</text>
</comment>
<feature type="region of interest" description="Disordered" evidence="1">
    <location>
        <begin position="172"/>
        <end position="198"/>
    </location>
</feature>
<evidence type="ECO:0000256" key="1">
    <source>
        <dbReference type="SAM" id="MobiDB-lite"/>
    </source>
</evidence>
<feature type="transmembrane region" description="Helical" evidence="2">
    <location>
        <begin position="104"/>
        <end position="124"/>
    </location>
</feature>
<evidence type="ECO:0000256" key="2">
    <source>
        <dbReference type="SAM" id="Phobius"/>
    </source>
</evidence>
<accession>A0ABW4VB12</accession>
<gene>
    <name evidence="3" type="ORF">ACFSL2_19470</name>
</gene>
<keyword evidence="2" id="KW-0472">Membrane</keyword>
<keyword evidence="2" id="KW-1133">Transmembrane helix</keyword>
<feature type="transmembrane region" description="Helical" evidence="2">
    <location>
        <begin position="33"/>
        <end position="51"/>
    </location>
</feature>
<feature type="transmembrane region" description="Helical" evidence="2">
    <location>
        <begin position="144"/>
        <end position="165"/>
    </location>
</feature>
<reference evidence="4" key="1">
    <citation type="journal article" date="2019" name="Int. J. Syst. Evol. Microbiol.">
        <title>The Global Catalogue of Microorganisms (GCM) 10K type strain sequencing project: providing services to taxonomists for standard genome sequencing and annotation.</title>
        <authorList>
            <consortium name="The Broad Institute Genomics Platform"/>
            <consortium name="The Broad Institute Genome Sequencing Center for Infectious Disease"/>
            <person name="Wu L."/>
            <person name="Ma J."/>
        </authorList>
    </citation>
    <scope>NUCLEOTIDE SEQUENCE [LARGE SCALE GENOMIC DNA]</scope>
    <source>
        <strain evidence="4">CCM 7043</strain>
    </source>
</reference>
<dbReference type="Proteomes" id="UP001597338">
    <property type="component" value="Unassembled WGS sequence"/>
</dbReference>
<evidence type="ECO:0000313" key="4">
    <source>
        <dbReference type="Proteomes" id="UP001597338"/>
    </source>
</evidence>
<keyword evidence="2" id="KW-0812">Transmembrane</keyword>
<organism evidence="3 4">
    <name type="scientific">Promicromonospora aerolata</name>
    <dbReference type="NCBI Taxonomy" id="195749"/>
    <lineage>
        <taxon>Bacteria</taxon>
        <taxon>Bacillati</taxon>
        <taxon>Actinomycetota</taxon>
        <taxon>Actinomycetes</taxon>
        <taxon>Micrococcales</taxon>
        <taxon>Promicromonosporaceae</taxon>
        <taxon>Promicromonospora</taxon>
    </lineage>
</organism>
<keyword evidence="4" id="KW-1185">Reference proteome</keyword>
<protein>
    <recommendedName>
        <fullName evidence="5">Intracellular septation protein A</fullName>
    </recommendedName>
</protein>